<dbReference type="InterPro" id="IPR003661">
    <property type="entry name" value="HisK_dim/P_dom"/>
</dbReference>
<keyword evidence="8" id="KW-0472">Membrane</keyword>
<dbReference type="PRINTS" id="PR00344">
    <property type="entry name" value="BCTRLSENSOR"/>
</dbReference>
<evidence type="ECO:0000256" key="6">
    <source>
        <dbReference type="ARBA" id="ARBA00023012"/>
    </source>
</evidence>
<keyword evidence="6" id="KW-0902">Two-component regulatory system</keyword>
<evidence type="ECO:0000256" key="7">
    <source>
        <dbReference type="SAM" id="Coils"/>
    </source>
</evidence>
<dbReference type="PANTHER" id="PTHR43711:SF26">
    <property type="entry name" value="SENSOR HISTIDINE KINASE RCSC"/>
    <property type="match status" value="1"/>
</dbReference>
<keyword evidence="3" id="KW-0597">Phosphoprotein</keyword>
<dbReference type="PANTHER" id="PTHR43711">
    <property type="entry name" value="TWO-COMPONENT HISTIDINE KINASE"/>
    <property type="match status" value="1"/>
</dbReference>
<evidence type="ECO:0000256" key="1">
    <source>
        <dbReference type="ARBA" id="ARBA00000085"/>
    </source>
</evidence>
<evidence type="ECO:0000256" key="5">
    <source>
        <dbReference type="ARBA" id="ARBA00022777"/>
    </source>
</evidence>
<sequence length="470" mass="53625">MKWLLEEKAIACSLAAILLLLGLVNLVSSKNTTELVENANQVQSTYNVLGTLTDFYAAMSVAESGRRGYIFSGREEELSRHQTAVEEMEVELSELQQYAVLNGVQQQRLQQLEQLTRQRMVLFEQSIELYQRDRSLEAMQTQHAITDRSVQIREQIQSLLTEIKNTENQQLQDSLKQARQNIQYRSTIERAGILLIVVVACGVVWVFYWGQRRRQQFQELEKTLAQEQELSNLKLRLFSMISHEFRTPLSVILVSSQLLTEILEFKIEPSQLKNLYRIQNSAKLMNRLITDLLTLTRAEAGKLEHQPEWLDIEEFCLNLLDDFQSSHAVQHDLQFTSQGEFGRVYLDEKLLYSIMSNLLLNAIKYSPSGTQVTLKIEGDPEQIIFEVEDQGIGIPEEEKANIFNPFYRGQNVEGISGSGLGLAVVSKCVEIQKGRIEVNSHVGEGTRFRVYIPRIDKDAIPLGIPTGSVD</sequence>
<gene>
    <name evidence="10" type="ORF">BH720_10305</name>
</gene>
<feature type="domain" description="Histidine kinase" evidence="9">
    <location>
        <begin position="240"/>
        <end position="456"/>
    </location>
</feature>
<dbReference type="AlphaFoldDB" id="A0A1E5QKK5"/>
<dbReference type="SUPFAM" id="SSF55874">
    <property type="entry name" value="ATPase domain of HSP90 chaperone/DNA topoisomerase II/histidine kinase"/>
    <property type="match status" value="1"/>
</dbReference>
<dbReference type="InterPro" id="IPR036097">
    <property type="entry name" value="HisK_dim/P_sf"/>
</dbReference>
<dbReference type="RefSeq" id="WP_069967112.1">
    <property type="nucleotide sequence ID" value="NZ_CM124774.1"/>
</dbReference>
<dbReference type="InterPro" id="IPR050736">
    <property type="entry name" value="Sensor_HK_Regulatory"/>
</dbReference>
<dbReference type="FunFam" id="3.30.565.10:FF:000006">
    <property type="entry name" value="Sensor histidine kinase WalK"/>
    <property type="match status" value="1"/>
</dbReference>
<name>A0A1E5QKK5_9CYAN</name>
<proteinExistence type="predicted"/>
<reference evidence="10" key="1">
    <citation type="submission" date="2016-09" db="EMBL/GenBank/DDBJ databases">
        <title>Draft genome of thermotolerant cyanobacterium Desertifilum sp. strain IPPAS B-1220.</title>
        <authorList>
            <person name="Sinetova M.A."/>
            <person name="Bolakhan K."/>
            <person name="Zayadan B.K."/>
            <person name="Mironov K.S."/>
            <person name="Ustinova V."/>
            <person name="Kupriyanova E.V."/>
            <person name="Sidorov R.A."/>
            <person name="Skrypnik A.N."/>
            <person name="Gogoleva N.E."/>
            <person name="Gogolev Y.V."/>
            <person name="Los D.A."/>
        </authorList>
    </citation>
    <scope>NUCLEOTIDE SEQUENCE [LARGE SCALE GENOMIC DNA]</scope>
    <source>
        <strain evidence="10">IPPAS B-1220</strain>
    </source>
</reference>
<evidence type="ECO:0000256" key="8">
    <source>
        <dbReference type="SAM" id="Phobius"/>
    </source>
</evidence>
<feature type="coiled-coil region" evidence="7">
    <location>
        <begin position="149"/>
        <end position="181"/>
    </location>
</feature>
<dbReference type="Pfam" id="PF05227">
    <property type="entry name" value="CHASE3"/>
    <property type="match status" value="1"/>
</dbReference>
<dbReference type="SMART" id="SM00388">
    <property type="entry name" value="HisKA"/>
    <property type="match status" value="1"/>
</dbReference>
<dbReference type="InterPro" id="IPR007891">
    <property type="entry name" value="CHASE3"/>
</dbReference>
<comment type="caution">
    <text evidence="10">The sequence shown here is derived from an EMBL/GenBank/DDBJ whole genome shotgun (WGS) entry which is preliminary data.</text>
</comment>
<dbReference type="CDD" id="cd00082">
    <property type="entry name" value="HisKA"/>
    <property type="match status" value="1"/>
</dbReference>
<keyword evidence="8" id="KW-0812">Transmembrane</keyword>
<dbReference type="InterPro" id="IPR036890">
    <property type="entry name" value="HATPase_C_sf"/>
</dbReference>
<dbReference type="CDD" id="cd00075">
    <property type="entry name" value="HATPase"/>
    <property type="match status" value="1"/>
</dbReference>
<protein>
    <recommendedName>
        <fullName evidence="2">histidine kinase</fullName>
        <ecNumber evidence="2">2.7.13.3</ecNumber>
    </recommendedName>
</protein>
<dbReference type="STRING" id="1781255.BH720_10305"/>
<evidence type="ECO:0000313" key="10">
    <source>
        <dbReference type="EMBL" id="OEJ75114.1"/>
    </source>
</evidence>
<evidence type="ECO:0000256" key="2">
    <source>
        <dbReference type="ARBA" id="ARBA00012438"/>
    </source>
</evidence>
<evidence type="ECO:0000256" key="3">
    <source>
        <dbReference type="ARBA" id="ARBA00022553"/>
    </source>
</evidence>
<dbReference type="PROSITE" id="PS50109">
    <property type="entry name" value="HIS_KIN"/>
    <property type="match status" value="1"/>
</dbReference>
<feature type="transmembrane region" description="Helical" evidence="8">
    <location>
        <begin position="191"/>
        <end position="210"/>
    </location>
</feature>
<dbReference type="InterPro" id="IPR003594">
    <property type="entry name" value="HATPase_dom"/>
</dbReference>
<dbReference type="Pfam" id="PF02518">
    <property type="entry name" value="HATPase_c"/>
    <property type="match status" value="1"/>
</dbReference>
<keyword evidence="5 10" id="KW-0418">Kinase</keyword>
<dbReference type="Gene3D" id="3.30.565.10">
    <property type="entry name" value="Histidine kinase-like ATPase, C-terminal domain"/>
    <property type="match status" value="1"/>
</dbReference>
<dbReference type="InterPro" id="IPR005467">
    <property type="entry name" value="His_kinase_dom"/>
</dbReference>
<dbReference type="GO" id="GO:0000155">
    <property type="term" value="F:phosphorelay sensor kinase activity"/>
    <property type="evidence" value="ECO:0007669"/>
    <property type="project" value="InterPro"/>
</dbReference>
<keyword evidence="8" id="KW-1133">Transmembrane helix</keyword>
<dbReference type="SUPFAM" id="SSF47384">
    <property type="entry name" value="Homodimeric domain of signal transducing histidine kinase"/>
    <property type="match status" value="1"/>
</dbReference>
<dbReference type="Gene3D" id="1.10.287.130">
    <property type="match status" value="1"/>
</dbReference>
<dbReference type="EC" id="2.7.13.3" evidence="2"/>
<organism evidence="10">
    <name type="scientific">Desertifilum tharense IPPAS B-1220</name>
    <dbReference type="NCBI Taxonomy" id="1781255"/>
    <lineage>
        <taxon>Bacteria</taxon>
        <taxon>Bacillati</taxon>
        <taxon>Cyanobacteriota</taxon>
        <taxon>Cyanophyceae</taxon>
        <taxon>Desertifilales</taxon>
        <taxon>Desertifilaceae</taxon>
        <taxon>Desertifilum</taxon>
    </lineage>
</organism>
<keyword evidence="7" id="KW-0175">Coiled coil</keyword>
<keyword evidence="4" id="KW-0808">Transferase</keyword>
<dbReference type="OrthoDB" id="524708at2"/>
<dbReference type="EMBL" id="MJGC01000053">
    <property type="protein sequence ID" value="OEJ75114.1"/>
    <property type="molecule type" value="Genomic_DNA"/>
</dbReference>
<dbReference type="Pfam" id="PF00512">
    <property type="entry name" value="HisKA"/>
    <property type="match status" value="1"/>
</dbReference>
<dbReference type="SMART" id="SM00387">
    <property type="entry name" value="HATPase_c"/>
    <property type="match status" value="1"/>
</dbReference>
<accession>A0A1E5QKK5</accession>
<evidence type="ECO:0000259" key="9">
    <source>
        <dbReference type="PROSITE" id="PS50109"/>
    </source>
</evidence>
<evidence type="ECO:0000256" key="4">
    <source>
        <dbReference type="ARBA" id="ARBA00022679"/>
    </source>
</evidence>
<comment type="catalytic activity">
    <reaction evidence="1">
        <text>ATP + protein L-histidine = ADP + protein N-phospho-L-histidine.</text>
        <dbReference type="EC" id="2.7.13.3"/>
    </reaction>
</comment>
<dbReference type="InterPro" id="IPR004358">
    <property type="entry name" value="Sig_transdc_His_kin-like_C"/>
</dbReference>